<dbReference type="EMBL" id="ML213507">
    <property type="protein sequence ID" value="TFK53388.1"/>
    <property type="molecule type" value="Genomic_DNA"/>
</dbReference>
<dbReference type="Proteomes" id="UP000305948">
    <property type="component" value="Unassembled WGS sequence"/>
</dbReference>
<organism evidence="2 3">
    <name type="scientific">Heliocybe sulcata</name>
    <dbReference type="NCBI Taxonomy" id="5364"/>
    <lineage>
        <taxon>Eukaryota</taxon>
        <taxon>Fungi</taxon>
        <taxon>Dikarya</taxon>
        <taxon>Basidiomycota</taxon>
        <taxon>Agaricomycotina</taxon>
        <taxon>Agaricomycetes</taxon>
        <taxon>Gloeophyllales</taxon>
        <taxon>Gloeophyllaceae</taxon>
        <taxon>Heliocybe</taxon>
    </lineage>
</organism>
<feature type="region of interest" description="Disordered" evidence="1">
    <location>
        <begin position="1"/>
        <end position="21"/>
    </location>
</feature>
<evidence type="ECO:0000313" key="3">
    <source>
        <dbReference type="Proteomes" id="UP000305948"/>
    </source>
</evidence>
<keyword evidence="3" id="KW-1185">Reference proteome</keyword>
<accession>A0A5C3NBL3</accession>
<protein>
    <submittedName>
        <fullName evidence="2">Uncharacterized protein</fullName>
    </submittedName>
</protein>
<name>A0A5C3NBL3_9AGAM</name>
<evidence type="ECO:0000313" key="2">
    <source>
        <dbReference type="EMBL" id="TFK53388.1"/>
    </source>
</evidence>
<evidence type="ECO:0000256" key="1">
    <source>
        <dbReference type="SAM" id="MobiDB-lite"/>
    </source>
</evidence>
<sequence>MLVLREEDHAEDADAARRPGGGILGRRSSTVGLAWVKYGPAAGSRLTPDFISSILGSLDGRSALSPLCRNYGGAEHCCAGSESAVDVFSRDDIRQLVWNRRSTGCSGYPFGGGYGEEGSGLLIGAWVNVHEGVQTSIQTTEGALNPTSCYSQLTGHIHALLHYLQCDILPQRLGLAYRPLCSPDRRSRRALLLLLGELRC</sequence>
<gene>
    <name evidence="2" type="ORF">OE88DRAFT_1244848</name>
</gene>
<dbReference type="AlphaFoldDB" id="A0A5C3NBL3"/>
<feature type="compositionally biased region" description="Basic and acidic residues" evidence="1">
    <location>
        <begin position="1"/>
        <end position="17"/>
    </location>
</feature>
<reference evidence="2 3" key="1">
    <citation type="journal article" date="2019" name="Nat. Ecol. Evol.">
        <title>Megaphylogeny resolves global patterns of mushroom evolution.</title>
        <authorList>
            <person name="Varga T."/>
            <person name="Krizsan K."/>
            <person name="Foldi C."/>
            <person name="Dima B."/>
            <person name="Sanchez-Garcia M."/>
            <person name="Sanchez-Ramirez S."/>
            <person name="Szollosi G.J."/>
            <person name="Szarkandi J.G."/>
            <person name="Papp V."/>
            <person name="Albert L."/>
            <person name="Andreopoulos W."/>
            <person name="Angelini C."/>
            <person name="Antonin V."/>
            <person name="Barry K.W."/>
            <person name="Bougher N.L."/>
            <person name="Buchanan P."/>
            <person name="Buyck B."/>
            <person name="Bense V."/>
            <person name="Catcheside P."/>
            <person name="Chovatia M."/>
            <person name="Cooper J."/>
            <person name="Damon W."/>
            <person name="Desjardin D."/>
            <person name="Finy P."/>
            <person name="Geml J."/>
            <person name="Haridas S."/>
            <person name="Hughes K."/>
            <person name="Justo A."/>
            <person name="Karasinski D."/>
            <person name="Kautmanova I."/>
            <person name="Kiss B."/>
            <person name="Kocsube S."/>
            <person name="Kotiranta H."/>
            <person name="LaButti K.M."/>
            <person name="Lechner B.E."/>
            <person name="Liimatainen K."/>
            <person name="Lipzen A."/>
            <person name="Lukacs Z."/>
            <person name="Mihaltcheva S."/>
            <person name="Morgado L.N."/>
            <person name="Niskanen T."/>
            <person name="Noordeloos M.E."/>
            <person name="Ohm R.A."/>
            <person name="Ortiz-Santana B."/>
            <person name="Ovrebo C."/>
            <person name="Racz N."/>
            <person name="Riley R."/>
            <person name="Savchenko A."/>
            <person name="Shiryaev A."/>
            <person name="Soop K."/>
            <person name="Spirin V."/>
            <person name="Szebenyi C."/>
            <person name="Tomsovsky M."/>
            <person name="Tulloss R.E."/>
            <person name="Uehling J."/>
            <person name="Grigoriev I.V."/>
            <person name="Vagvolgyi C."/>
            <person name="Papp T."/>
            <person name="Martin F.M."/>
            <person name="Miettinen O."/>
            <person name="Hibbett D.S."/>
            <person name="Nagy L.G."/>
        </authorList>
    </citation>
    <scope>NUCLEOTIDE SEQUENCE [LARGE SCALE GENOMIC DNA]</scope>
    <source>
        <strain evidence="2 3">OMC1185</strain>
    </source>
</reference>
<proteinExistence type="predicted"/>